<keyword evidence="2" id="KW-1185">Reference proteome</keyword>
<evidence type="ECO:0000313" key="2">
    <source>
        <dbReference type="Proteomes" id="UP000070133"/>
    </source>
</evidence>
<dbReference type="EMBL" id="LFZN01000496">
    <property type="protein sequence ID" value="KXS93517.1"/>
    <property type="molecule type" value="Genomic_DNA"/>
</dbReference>
<organism evidence="1 2">
    <name type="scientific">Pseudocercospora eumusae</name>
    <dbReference type="NCBI Taxonomy" id="321146"/>
    <lineage>
        <taxon>Eukaryota</taxon>
        <taxon>Fungi</taxon>
        <taxon>Dikarya</taxon>
        <taxon>Ascomycota</taxon>
        <taxon>Pezizomycotina</taxon>
        <taxon>Dothideomycetes</taxon>
        <taxon>Dothideomycetidae</taxon>
        <taxon>Mycosphaerellales</taxon>
        <taxon>Mycosphaerellaceae</taxon>
        <taxon>Pseudocercospora</taxon>
    </lineage>
</organism>
<proteinExistence type="predicted"/>
<reference evidence="1 2" key="1">
    <citation type="submission" date="2015-07" db="EMBL/GenBank/DDBJ databases">
        <title>Comparative genomics of the Sigatoka disease complex on banana suggests a link between parallel evolutionary changes in Pseudocercospora fijiensis and Pseudocercospora eumusae and increased virulence on the banana host.</title>
        <authorList>
            <person name="Chang T.-C."/>
            <person name="Salvucci A."/>
            <person name="Crous P.W."/>
            <person name="Stergiopoulos I."/>
        </authorList>
    </citation>
    <scope>NUCLEOTIDE SEQUENCE [LARGE SCALE GENOMIC DNA]</scope>
    <source>
        <strain evidence="1 2">CBS 114824</strain>
    </source>
</reference>
<dbReference type="OrthoDB" id="3648602at2759"/>
<protein>
    <submittedName>
        <fullName evidence="1">Uncharacterized protein</fullName>
    </submittedName>
</protein>
<dbReference type="AlphaFoldDB" id="A0A139GTL6"/>
<dbReference type="Proteomes" id="UP000070133">
    <property type="component" value="Unassembled WGS sequence"/>
</dbReference>
<evidence type="ECO:0000313" key="1">
    <source>
        <dbReference type="EMBL" id="KXS93517.1"/>
    </source>
</evidence>
<accession>A0A139GTL6</accession>
<comment type="caution">
    <text evidence="1">The sequence shown here is derived from an EMBL/GenBank/DDBJ whole genome shotgun (WGS) entry which is preliminary data.</text>
</comment>
<name>A0A139GTL6_9PEZI</name>
<gene>
    <name evidence="1" type="ORF">AC578_1447</name>
</gene>
<sequence>MTPPQSSAATRVFATTELLESILLEVLRTEVFDRTDSHDKKISNHNERVKCAKTILHTQRINKKFQSCIQGSPALRRHLGLGLDTTRLSAQREITVNALILKPHRWIAPWRSQIPIHGLEHFSLYNNDNGVTISFEIADIVRLQDTLRENSASLLKMWVSCPMPEYLCLSIESCHRDAGTGAADGYWWQMEMKVKAGVLGVLIGLAVSLKEAAEGLERVKACQEDFRIKKGRWEDDWRKWFTVEQLEMIVEGPVVVSC</sequence>